<feature type="transmembrane region" description="Helical" evidence="1">
    <location>
        <begin position="115"/>
        <end position="140"/>
    </location>
</feature>
<feature type="transmembrane region" description="Helical" evidence="1">
    <location>
        <begin position="300"/>
        <end position="319"/>
    </location>
</feature>
<evidence type="ECO:0000313" key="4">
    <source>
        <dbReference type="Proteomes" id="UP000002696"/>
    </source>
</evidence>
<accession>D9QJ58</accession>
<evidence type="ECO:0000259" key="2">
    <source>
        <dbReference type="Pfam" id="PF04235"/>
    </source>
</evidence>
<keyword evidence="1" id="KW-0472">Membrane</keyword>
<dbReference type="HOGENOM" id="CLU_039610_0_0_5"/>
<dbReference type="KEGG" id="bsb:Bresu_0268"/>
<keyword evidence="1" id="KW-0812">Transmembrane</keyword>
<sequence length="414" mass="45440">MSMPAEALTAPTSGGLAPVTPKDRIFQLDMLRGWAILGILAVNAMAFAWPIALEMGPVELPWMAEPANQWAHWIVQVFFQDKFRTLFSMLFGVSIFLVGGERSDRARGRLLRSRLFWLAIFGLIHGLALWFGDILLLYAWSGVFMMLCRSWTPGRLLLVGGLMTAVFCLVQAGFGYATVNAGGEFARQMQANTPRVTPADIQSSIDAYRSGLVGALTQNVGSWLTLQLASLIMIVWPTLGLMMVGLGLFKTGFLTGRAPAWVYGLILLVGGGILAALGWLEWREMIAGPGANPTKGLDKVAGSFAILITLAYVSMLILLTRFGARSLTGVLAPVGRMAFTNYLTQTLIMTTIFYMPWGPRLFGSVEPAGLWGIVAAVWVAQLIWSPLWLSAFQMGPLEWAWRCLTYGRLVPIRR</sequence>
<dbReference type="RefSeq" id="WP_013267687.1">
    <property type="nucleotide sequence ID" value="NC_014375.1"/>
</dbReference>
<dbReference type="STRING" id="633149.Bresu_0268"/>
<dbReference type="FunCoup" id="D9QJ58">
    <property type="interactions" value="27"/>
</dbReference>
<dbReference type="InterPro" id="IPR052529">
    <property type="entry name" value="Bact_Transport_Assoc"/>
</dbReference>
<evidence type="ECO:0000313" key="3">
    <source>
        <dbReference type="EMBL" id="ADK99582.1"/>
    </source>
</evidence>
<dbReference type="InParanoid" id="D9QJ58"/>
<evidence type="ECO:0000256" key="1">
    <source>
        <dbReference type="SAM" id="Phobius"/>
    </source>
</evidence>
<feature type="transmembrane region" description="Helical" evidence="1">
    <location>
        <begin position="261"/>
        <end position="280"/>
    </location>
</feature>
<feature type="transmembrane region" description="Helical" evidence="1">
    <location>
        <begin position="339"/>
        <end position="357"/>
    </location>
</feature>
<feature type="transmembrane region" description="Helical" evidence="1">
    <location>
        <begin position="369"/>
        <end position="389"/>
    </location>
</feature>
<keyword evidence="4" id="KW-1185">Reference proteome</keyword>
<dbReference type="PANTHER" id="PTHR30590">
    <property type="entry name" value="INNER MEMBRANE PROTEIN"/>
    <property type="match status" value="1"/>
</dbReference>
<feature type="domain" description="DUF418" evidence="2">
    <location>
        <begin position="248"/>
        <end position="407"/>
    </location>
</feature>
<name>D9QJ58_BRESC</name>
<dbReference type="BioCyc" id="BSUB633149:G1GM8-267-MONOMER"/>
<proteinExistence type="predicted"/>
<organism evidence="3 4">
    <name type="scientific">Brevundimonas subvibrioides (strain ATCC 15264 / DSM 4735 / LMG 14903 / NBRC 16000 / CB 81)</name>
    <name type="common">Caulobacter subvibrioides</name>
    <dbReference type="NCBI Taxonomy" id="633149"/>
    <lineage>
        <taxon>Bacteria</taxon>
        <taxon>Pseudomonadati</taxon>
        <taxon>Pseudomonadota</taxon>
        <taxon>Alphaproteobacteria</taxon>
        <taxon>Caulobacterales</taxon>
        <taxon>Caulobacteraceae</taxon>
        <taxon>Brevundimonas</taxon>
    </lineage>
</organism>
<feature type="transmembrane region" description="Helical" evidence="1">
    <location>
        <begin position="34"/>
        <end position="53"/>
    </location>
</feature>
<feature type="transmembrane region" description="Helical" evidence="1">
    <location>
        <begin position="156"/>
        <end position="179"/>
    </location>
</feature>
<dbReference type="Proteomes" id="UP000002696">
    <property type="component" value="Chromosome"/>
</dbReference>
<feature type="transmembrane region" description="Helical" evidence="1">
    <location>
        <begin position="85"/>
        <end position="103"/>
    </location>
</feature>
<gene>
    <name evidence="3" type="ordered locus">Bresu_0268</name>
</gene>
<dbReference type="PANTHER" id="PTHR30590:SF2">
    <property type="entry name" value="INNER MEMBRANE PROTEIN"/>
    <property type="match status" value="1"/>
</dbReference>
<reference evidence="4" key="1">
    <citation type="journal article" date="2011" name="J. Bacteriol.">
        <title>Genome sequences of eight morphologically diverse alphaproteobacteria.</title>
        <authorList>
            <consortium name="US DOE Joint Genome Institute"/>
            <person name="Brown P.J."/>
            <person name="Kysela D.T."/>
            <person name="Buechlein A."/>
            <person name="Hemmerich C."/>
            <person name="Brun Y.V."/>
        </authorList>
    </citation>
    <scope>NUCLEOTIDE SEQUENCE [LARGE SCALE GENOMIC DNA]</scope>
    <source>
        <strain evidence="4">ATCC 15264 / DSM 4735 / LMG 14903 / NBRC 16000 / CB 81</strain>
    </source>
</reference>
<dbReference type="InterPro" id="IPR007349">
    <property type="entry name" value="DUF418"/>
</dbReference>
<feature type="transmembrane region" description="Helical" evidence="1">
    <location>
        <begin position="228"/>
        <end position="249"/>
    </location>
</feature>
<keyword evidence="1" id="KW-1133">Transmembrane helix</keyword>
<dbReference type="eggNOG" id="COG2311">
    <property type="taxonomic scope" value="Bacteria"/>
</dbReference>
<dbReference type="AlphaFoldDB" id="D9QJ58"/>
<dbReference type="EMBL" id="CP002102">
    <property type="protein sequence ID" value="ADK99582.1"/>
    <property type="molecule type" value="Genomic_DNA"/>
</dbReference>
<dbReference type="Pfam" id="PF04235">
    <property type="entry name" value="DUF418"/>
    <property type="match status" value="1"/>
</dbReference>
<protein>
    <recommendedName>
        <fullName evidence="2">DUF418 domain-containing protein</fullName>
    </recommendedName>
</protein>